<evidence type="ECO:0000256" key="1">
    <source>
        <dbReference type="ARBA" id="ARBA00006484"/>
    </source>
</evidence>
<name>A0ABT1M1J0_9MYCO</name>
<evidence type="ECO:0000256" key="2">
    <source>
        <dbReference type="ARBA" id="ARBA00023002"/>
    </source>
</evidence>
<comment type="caution">
    <text evidence="4">The sequence shown here is derived from an EMBL/GenBank/DDBJ whole genome shotgun (WGS) entry which is preliminary data.</text>
</comment>
<dbReference type="SUPFAM" id="SSF51735">
    <property type="entry name" value="NAD(P)-binding Rossmann-fold domains"/>
    <property type="match status" value="1"/>
</dbReference>
<dbReference type="Pfam" id="PF00106">
    <property type="entry name" value="adh_short"/>
    <property type="match status" value="1"/>
</dbReference>
<protein>
    <submittedName>
        <fullName evidence="4">SDR family NAD(P)-dependent oxidoreductase</fullName>
    </submittedName>
</protein>
<proteinExistence type="inferred from homology"/>
<dbReference type="PANTHER" id="PTHR45024">
    <property type="entry name" value="DEHYDROGENASES, SHORT CHAIN"/>
    <property type="match status" value="1"/>
</dbReference>
<dbReference type="InterPro" id="IPR036291">
    <property type="entry name" value="NAD(P)-bd_dom_sf"/>
</dbReference>
<comment type="similarity">
    <text evidence="1">Belongs to the short-chain dehydrogenases/reductases (SDR) family.</text>
</comment>
<dbReference type="CDD" id="cd05233">
    <property type="entry name" value="SDR_c"/>
    <property type="match status" value="1"/>
</dbReference>
<evidence type="ECO:0000313" key="5">
    <source>
        <dbReference type="Proteomes" id="UP001651690"/>
    </source>
</evidence>
<dbReference type="Proteomes" id="UP001651690">
    <property type="component" value="Unassembled WGS sequence"/>
</dbReference>
<reference evidence="4 5" key="1">
    <citation type="submission" date="2022-06" db="EMBL/GenBank/DDBJ databases">
        <title>Mycolicibacterium sp. CAU 1645 isolated from seawater.</title>
        <authorList>
            <person name="Kim W."/>
        </authorList>
    </citation>
    <scope>NUCLEOTIDE SEQUENCE [LARGE SCALE GENOMIC DNA]</scope>
    <source>
        <strain evidence="4 5">CAU 1645</strain>
    </source>
</reference>
<dbReference type="EMBL" id="JANDBD010000004">
    <property type="protein sequence ID" value="MCP9273013.1"/>
    <property type="molecule type" value="Genomic_DNA"/>
</dbReference>
<dbReference type="SMART" id="SM00822">
    <property type="entry name" value="PKS_KR"/>
    <property type="match status" value="1"/>
</dbReference>
<sequence length="518" mass="52288">MTDRRRVVVVTGGGGGIGAAIAESIARRGAFVVTVDPMVSVDGSERLPATDDTTAGRIVAAGGAARASNTSVTDEAAVRALFGDLAAEFGALDAVVNVAGISRPTGFAKGSREDWRNVLDVHLNGYRNVLGAALPLMASAGRGHILGVTSGSGWRAADAGAYGCAKRAVASLTWQLGRHAPPGVVVNAVSPIAATRMVAAALGGGVPAKGATTGGLSLGSMPAPEHLGPLGAHLVDGTFDACRGRVLFAGGSEVAVIDEPRLIEVVRRDDVPAPAALIEAATTIALAPAQAGQVSRGGSNARFGSIFDEAPADDLPAPLTRVCAVAADRADVAAAVSTALRARGVTCRTVESPAELGDADAVVVALAGGTRSNSGGWERILAEHDGIVDRIDLDAQWIRAAADLDRAVRVVTVTDANTAGGRSRAQAAAQLARAGRKATGDRVLPFAVSAESADVDAELVAHLVCSPAAADLAGAELVTGAGWFGLRSHPRPIGSISFGGPDVPAWFDDTLREVVAPQ</sequence>
<keyword evidence="5" id="KW-1185">Reference proteome</keyword>
<dbReference type="InterPro" id="IPR057326">
    <property type="entry name" value="KR_dom"/>
</dbReference>
<dbReference type="Gene3D" id="3.40.50.720">
    <property type="entry name" value="NAD(P)-binding Rossmann-like Domain"/>
    <property type="match status" value="1"/>
</dbReference>
<dbReference type="InterPro" id="IPR051687">
    <property type="entry name" value="Peroxisomal_Beta-Oxidation"/>
</dbReference>
<keyword evidence="2" id="KW-0560">Oxidoreductase</keyword>
<dbReference type="InterPro" id="IPR002347">
    <property type="entry name" value="SDR_fam"/>
</dbReference>
<evidence type="ECO:0000259" key="3">
    <source>
        <dbReference type="SMART" id="SM00822"/>
    </source>
</evidence>
<evidence type="ECO:0000313" key="4">
    <source>
        <dbReference type="EMBL" id="MCP9273013.1"/>
    </source>
</evidence>
<dbReference type="PRINTS" id="PR00081">
    <property type="entry name" value="GDHRDH"/>
</dbReference>
<gene>
    <name evidence="4" type="ORF">NM203_12555</name>
</gene>
<dbReference type="RefSeq" id="WP_255060256.1">
    <property type="nucleotide sequence ID" value="NZ_JANDBD010000004.1"/>
</dbReference>
<organism evidence="4 5">
    <name type="scientific">Mycolicibacterium arenosum</name>
    <dbReference type="NCBI Taxonomy" id="2952157"/>
    <lineage>
        <taxon>Bacteria</taxon>
        <taxon>Bacillati</taxon>
        <taxon>Actinomycetota</taxon>
        <taxon>Actinomycetes</taxon>
        <taxon>Mycobacteriales</taxon>
        <taxon>Mycobacteriaceae</taxon>
        <taxon>Mycolicibacterium</taxon>
    </lineage>
</organism>
<feature type="domain" description="Ketoreductase" evidence="3">
    <location>
        <begin position="6"/>
        <end position="195"/>
    </location>
</feature>
<dbReference type="PANTHER" id="PTHR45024:SF2">
    <property type="entry name" value="SCP2 DOMAIN-CONTAINING PROTEIN"/>
    <property type="match status" value="1"/>
</dbReference>
<accession>A0ABT1M1J0</accession>